<sequence length="159" mass="18935">MADLYDESDLGTAYYRTKDQLRNFKLRVCLKRITSNSFFHSGDEDDPNSERSNKVLASRDIEYKIFHWQEKVFSQREITFYSQRDYCEGILSEKYHESVCKLLKEGAPRRRLFTYVNNDKFLPPQITEACTTSQKEQFTSLAKQVIALRERNTIRRRVK</sequence>
<protein>
    <submittedName>
        <fullName evidence="2">Meckel syndrome type 1 protein homolog</fullName>
    </submittedName>
</protein>
<gene>
    <name evidence="2" type="primary">LOC115224662</name>
</gene>
<name>A0A6P7TIA6_9MOLL</name>
<organism evidence="1 2">
    <name type="scientific">Octopus sinensis</name>
    <name type="common">East Asian common octopus</name>
    <dbReference type="NCBI Taxonomy" id="2607531"/>
    <lineage>
        <taxon>Eukaryota</taxon>
        <taxon>Metazoa</taxon>
        <taxon>Spiralia</taxon>
        <taxon>Lophotrochozoa</taxon>
        <taxon>Mollusca</taxon>
        <taxon>Cephalopoda</taxon>
        <taxon>Coleoidea</taxon>
        <taxon>Octopodiformes</taxon>
        <taxon>Octopoda</taxon>
        <taxon>Incirrata</taxon>
        <taxon>Octopodidae</taxon>
        <taxon>Octopus</taxon>
    </lineage>
</organism>
<dbReference type="RefSeq" id="XP_029651379.1">
    <property type="nucleotide sequence ID" value="XM_029795519.2"/>
</dbReference>
<dbReference type="Proteomes" id="UP000515154">
    <property type="component" value="Linkage group LG26"/>
</dbReference>
<proteinExistence type="predicted"/>
<accession>A0A6P7TIA6</accession>
<evidence type="ECO:0000313" key="1">
    <source>
        <dbReference type="Proteomes" id="UP000515154"/>
    </source>
</evidence>
<dbReference type="AlphaFoldDB" id="A0A6P7TIA6"/>
<dbReference type="KEGG" id="osn:115224662"/>
<keyword evidence="1" id="KW-1185">Reference proteome</keyword>
<evidence type="ECO:0000313" key="2">
    <source>
        <dbReference type="RefSeq" id="XP_029651379.1"/>
    </source>
</evidence>
<reference evidence="2" key="1">
    <citation type="submission" date="2025-08" db="UniProtKB">
        <authorList>
            <consortium name="RefSeq"/>
        </authorList>
    </citation>
    <scope>IDENTIFICATION</scope>
</reference>